<evidence type="ECO:0000256" key="1">
    <source>
        <dbReference type="PROSITE-ProRule" id="PRU00042"/>
    </source>
</evidence>
<sequence>MAKANPLMSTVSNPLKSIENSTARSALLRDHMESSDRHPRCDLCKKSFLNMNSLRRHLILSNRHHHCTTCEKSFDTPLALRIHLEHTKYHREERDELEEDKTYAYEKAHYPDNWENVVAADITRRENIENEVVVDDKDQLSRIDAMKKILDLKQRMAERKPRASSTTTRTKTLKQTCAICLCVPKQICINQAFEQGQGCPSCRKVGFASQLRDVDLTVEALQMRPGFNTVNISTSHYALSETAVTLWEFGPGRLFPGATTEPLQAIGVASDQLSTTYLYEVLNFKATTITSNGAVQTSTITSPATRVIIASASGWIEPFGSSNFIECAFTGEGAGECFDESSTNTGTPFAAVLPVETLQSGAPAATTSFPTIETSFPTGIPSDSATSKATMSSNASQRLSMTAAGSLYPLLLYIPMLMIL</sequence>
<comment type="caution">
    <text evidence="3">The sequence shown here is derived from an EMBL/GenBank/DDBJ whole genome shotgun (WGS) entry which is preliminary data.</text>
</comment>
<dbReference type="AlphaFoldDB" id="A0A8H5FS66"/>
<protein>
    <recommendedName>
        <fullName evidence="2">C2H2-type domain-containing protein</fullName>
    </recommendedName>
</protein>
<dbReference type="SUPFAM" id="SSF57850">
    <property type="entry name" value="RING/U-box"/>
    <property type="match status" value="1"/>
</dbReference>
<keyword evidence="1" id="KW-0862">Zinc</keyword>
<dbReference type="PROSITE" id="PS50157">
    <property type="entry name" value="ZINC_FINGER_C2H2_2"/>
    <property type="match status" value="1"/>
</dbReference>
<evidence type="ECO:0000313" key="4">
    <source>
        <dbReference type="Proteomes" id="UP000518752"/>
    </source>
</evidence>
<evidence type="ECO:0000313" key="3">
    <source>
        <dbReference type="EMBL" id="KAF5347144.1"/>
    </source>
</evidence>
<keyword evidence="1" id="KW-0479">Metal-binding</keyword>
<accession>A0A8H5FS66</accession>
<dbReference type="Proteomes" id="UP000518752">
    <property type="component" value="Unassembled WGS sequence"/>
</dbReference>
<dbReference type="OrthoDB" id="6077919at2759"/>
<dbReference type="GO" id="GO:0008270">
    <property type="term" value="F:zinc ion binding"/>
    <property type="evidence" value="ECO:0007669"/>
    <property type="project" value="UniProtKB-KW"/>
</dbReference>
<dbReference type="SMART" id="SM00355">
    <property type="entry name" value="ZnF_C2H2"/>
    <property type="match status" value="2"/>
</dbReference>
<dbReference type="InterPro" id="IPR036236">
    <property type="entry name" value="Znf_C2H2_sf"/>
</dbReference>
<proteinExistence type="predicted"/>
<gene>
    <name evidence="3" type="ORF">D9757_013654</name>
</gene>
<evidence type="ECO:0000259" key="2">
    <source>
        <dbReference type="PROSITE" id="PS50157"/>
    </source>
</evidence>
<dbReference type="Gene3D" id="3.30.160.60">
    <property type="entry name" value="Classic Zinc Finger"/>
    <property type="match status" value="1"/>
</dbReference>
<keyword evidence="4" id="KW-1185">Reference proteome</keyword>
<name>A0A8H5FS66_9AGAR</name>
<dbReference type="EMBL" id="JAACJN010000341">
    <property type="protein sequence ID" value="KAF5347144.1"/>
    <property type="molecule type" value="Genomic_DNA"/>
</dbReference>
<feature type="domain" description="C2H2-type" evidence="2">
    <location>
        <begin position="65"/>
        <end position="95"/>
    </location>
</feature>
<organism evidence="3 4">
    <name type="scientific">Collybiopsis confluens</name>
    <dbReference type="NCBI Taxonomy" id="2823264"/>
    <lineage>
        <taxon>Eukaryota</taxon>
        <taxon>Fungi</taxon>
        <taxon>Dikarya</taxon>
        <taxon>Basidiomycota</taxon>
        <taxon>Agaricomycotina</taxon>
        <taxon>Agaricomycetes</taxon>
        <taxon>Agaricomycetidae</taxon>
        <taxon>Agaricales</taxon>
        <taxon>Marasmiineae</taxon>
        <taxon>Omphalotaceae</taxon>
        <taxon>Collybiopsis</taxon>
    </lineage>
</organism>
<keyword evidence="1" id="KW-0863">Zinc-finger</keyword>
<reference evidence="3 4" key="1">
    <citation type="journal article" date="2020" name="ISME J.">
        <title>Uncovering the hidden diversity of litter-decomposition mechanisms in mushroom-forming fungi.</title>
        <authorList>
            <person name="Floudas D."/>
            <person name="Bentzer J."/>
            <person name="Ahren D."/>
            <person name="Johansson T."/>
            <person name="Persson P."/>
            <person name="Tunlid A."/>
        </authorList>
    </citation>
    <scope>NUCLEOTIDE SEQUENCE [LARGE SCALE GENOMIC DNA]</scope>
    <source>
        <strain evidence="3 4">CBS 406.79</strain>
    </source>
</reference>
<dbReference type="SUPFAM" id="SSF57667">
    <property type="entry name" value="beta-beta-alpha zinc fingers"/>
    <property type="match status" value="1"/>
</dbReference>
<dbReference type="InterPro" id="IPR013087">
    <property type="entry name" value="Znf_C2H2_type"/>
</dbReference>